<name>A0ABN0VPW5_9ACTN</name>
<keyword evidence="2" id="KW-0808">Transferase</keyword>
<dbReference type="Gene3D" id="3.90.1150.10">
    <property type="entry name" value="Aspartate Aminotransferase, domain 1"/>
    <property type="match status" value="1"/>
</dbReference>
<dbReference type="InterPro" id="IPR015424">
    <property type="entry name" value="PyrdxlP-dep_Trfase"/>
</dbReference>
<comment type="caution">
    <text evidence="2">The sequence shown here is derived from an EMBL/GenBank/DDBJ whole genome shotgun (WGS) entry which is preliminary data.</text>
</comment>
<reference evidence="2 3" key="1">
    <citation type="journal article" date="2019" name="Int. J. Syst. Evol. Microbiol.">
        <title>The Global Catalogue of Microorganisms (GCM) 10K type strain sequencing project: providing services to taxonomists for standard genome sequencing and annotation.</title>
        <authorList>
            <consortium name="The Broad Institute Genomics Platform"/>
            <consortium name="The Broad Institute Genome Sequencing Center for Infectious Disease"/>
            <person name="Wu L."/>
            <person name="Ma J."/>
        </authorList>
    </citation>
    <scope>NUCLEOTIDE SEQUENCE [LARGE SCALE GENOMIC DNA]</scope>
    <source>
        <strain evidence="2 3">JCM 3146</strain>
    </source>
</reference>
<protein>
    <submittedName>
        <fullName evidence="2">Aminotransferase class V-fold PLP-dependent enzyme</fullName>
    </submittedName>
</protein>
<proteinExistence type="predicted"/>
<dbReference type="SUPFAM" id="SSF53383">
    <property type="entry name" value="PLP-dependent transferases"/>
    <property type="match status" value="1"/>
</dbReference>
<gene>
    <name evidence="2" type="ORF">GCM10010151_00470</name>
</gene>
<dbReference type="GO" id="GO:0008483">
    <property type="term" value="F:transaminase activity"/>
    <property type="evidence" value="ECO:0007669"/>
    <property type="project" value="UniProtKB-KW"/>
</dbReference>
<feature type="domain" description="Aminotransferase class V" evidence="1">
    <location>
        <begin position="89"/>
        <end position="320"/>
    </location>
</feature>
<dbReference type="Proteomes" id="UP001501822">
    <property type="component" value="Unassembled WGS sequence"/>
</dbReference>
<keyword evidence="3" id="KW-1185">Reference proteome</keyword>
<dbReference type="PANTHER" id="PTHR43586:SF21">
    <property type="entry name" value="PYRIDOXAL PHOSPHATE (PLP)-DEPENDENT ASPARTATE AMINOTRANSFERASE SUPERFAMILY"/>
    <property type="match status" value="1"/>
</dbReference>
<sequence length="376" mass="39935">MDKELRRQARQAAADPAMAWELRIGRPGQTGRVEIRDAVHLWEPTPGWLNTASYGLPPRPAVEALRRALGEWQRGDAPWFVWDASTGRARAGFARLVGVETDDVAVGSAVSQLLAPVAASLPPGSRVVVPEIEFTSNLFPWLVQDLDVRTVPLSEVADAVDGRTALVAFSVVQSATGEVSPVEDILAAARANGALVVADASQAAGWLPIDATRFDVLVCAAYKWLMAPRGAAFCYVAPAVRERIRPVAAGWYAGEEPGGEPHAYYGPPLRLAPSARRFDLSPAWFSFVGAAPALDVLNAVGVERVHAHDVALADRFLRGLGLPPAGSAIVSVDLPGAAERLAAAGVRAAVRDGRLRAAFHLYTTEADVDLALNALT</sequence>
<evidence type="ECO:0000313" key="2">
    <source>
        <dbReference type="EMBL" id="GAA0314296.1"/>
    </source>
</evidence>
<dbReference type="Gene3D" id="3.40.640.10">
    <property type="entry name" value="Type I PLP-dependent aspartate aminotransferase-like (Major domain)"/>
    <property type="match status" value="1"/>
</dbReference>
<dbReference type="Pfam" id="PF00266">
    <property type="entry name" value="Aminotran_5"/>
    <property type="match status" value="1"/>
</dbReference>
<dbReference type="PANTHER" id="PTHR43586">
    <property type="entry name" value="CYSTEINE DESULFURASE"/>
    <property type="match status" value="1"/>
</dbReference>
<dbReference type="EMBL" id="BAAABM010000002">
    <property type="protein sequence ID" value="GAA0314296.1"/>
    <property type="molecule type" value="Genomic_DNA"/>
</dbReference>
<accession>A0ABN0VPW5</accession>
<keyword evidence="2" id="KW-0032">Aminotransferase</keyword>
<evidence type="ECO:0000259" key="1">
    <source>
        <dbReference type="Pfam" id="PF00266"/>
    </source>
</evidence>
<evidence type="ECO:0000313" key="3">
    <source>
        <dbReference type="Proteomes" id="UP001501822"/>
    </source>
</evidence>
<dbReference type="InterPro" id="IPR000192">
    <property type="entry name" value="Aminotrans_V_dom"/>
</dbReference>
<dbReference type="InterPro" id="IPR015422">
    <property type="entry name" value="PyrdxlP-dep_Trfase_small"/>
</dbReference>
<dbReference type="RefSeq" id="WP_252810535.1">
    <property type="nucleotide sequence ID" value="NZ_BAAABM010000002.1"/>
</dbReference>
<organism evidence="2 3">
    <name type="scientific">Actinoallomurus spadix</name>
    <dbReference type="NCBI Taxonomy" id="79912"/>
    <lineage>
        <taxon>Bacteria</taxon>
        <taxon>Bacillati</taxon>
        <taxon>Actinomycetota</taxon>
        <taxon>Actinomycetes</taxon>
        <taxon>Streptosporangiales</taxon>
        <taxon>Thermomonosporaceae</taxon>
        <taxon>Actinoallomurus</taxon>
    </lineage>
</organism>
<dbReference type="InterPro" id="IPR015421">
    <property type="entry name" value="PyrdxlP-dep_Trfase_major"/>
</dbReference>